<evidence type="ECO:0000313" key="2">
    <source>
        <dbReference type="EMBL" id="OWP01416.1"/>
    </source>
</evidence>
<dbReference type="EMBL" id="MZNU01000279">
    <property type="protein sequence ID" value="OWP01416.1"/>
    <property type="molecule type" value="Genomic_DNA"/>
</dbReference>
<accession>A0A218Z2E3</accession>
<keyword evidence="1" id="KW-1133">Transmembrane helix</keyword>
<reference evidence="2 3" key="1">
    <citation type="submission" date="2017-04" db="EMBL/GenBank/DDBJ databases">
        <title>Draft genome sequence of Marssonina coronaria NL1: causal agent of apple blotch.</title>
        <authorList>
            <person name="Cheng Q."/>
        </authorList>
    </citation>
    <scope>NUCLEOTIDE SEQUENCE [LARGE SCALE GENOMIC DNA]</scope>
    <source>
        <strain evidence="2 3">NL1</strain>
    </source>
</reference>
<feature type="transmembrane region" description="Helical" evidence="1">
    <location>
        <begin position="144"/>
        <end position="165"/>
    </location>
</feature>
<evidence type="ECO:0000313" key="3">
    <source>
        <dbReference type="Proteomes" id="UP000242519"/>
    </source>
</evidence>
<comment type="caution">
    <text evidence="2">The sequence shown here is derived from an EMBL/GenBank/DDBJ whole genome shotgun (WGS) entry which is preliminary data.</text>
</comment>
<protein>
    <submittedName>
        <fullName evidence="2">Uncharacterized protein</fullName>
    </submittedName>
</protein>
<keyword evidence="1" id="KW-0472">Membrane</keyword>
<name>A0A218Z2E3_9HELO</name>
<organism evidence="2 3">
    <name type="scientific">Diplocarpon coronariae</name>
    <dbReference type="NCBI Taxonomy" id="2795749"/>
    <lineage>
        <taxon>Eukaryota</taxon>
        <taxon>Fungi</taxon>
        <taxon>Dikarya</taxon>
        <taxon>Ascomycota</taxon>
        <taxon>Pezizomycotina</taxon>
        <taxon>Leotiomycetes</taxon>
        <taxon>Helotiales</taxon>
        <taxon>Drepanopezizaceae</taxon>
        <taxon>Diplocarpon</taxon>
    </lineage>
</organism>
<evidence type="ECO:0000256" key="1">
    <source>
        <dbReference type="SAM" id="Phobius"/>
    </source>
</evidence>
<sequence>MPFRSSKVQSRIMEPAESRPCLGLTFLNFSSPLQASRHAPFSPLASPLSPSSHDADTNISKLSPICTGTSFHDTKNLSSSTALLRPVSVPVPSPPLAKRDHRQHLDAIHEVDEDLLPPEQGMAMELYEHHVLERRLRRRLMIELAALFTLLVFLLGVVVLCVQGGDGMEADGGMGGEVGGVDINAGEK</sequence>
<proteinExistence type="predicted"/>
<dbReference type="Proteomes" id="UP000242519">
    <property type="component" value="Unassembled WGS sequence"/>
</dbReference>
<keyword evidence="1" id="KW-0812">Transmembrane</keyword>
<keyword evidence="3" id="KW-1185">Reference proteome</keyword>
<dbReference type="InParanoid" id="A0A218Z2E3"/>
<dbReference type="AlphaFoldDB" id="A0A218Z2E3"/>
<gene>
    <name evidence="2" type="ORF">B2J93_2826</name>
</gene>
<dbReference type="OrthoDB" id="3565274at2759"/>